<keyword evidence="1" id="KW-0805">Transcription regulation</keyword>
<name>A0A6J5QID6_9CAUD</name>
<keyword evidence="1" id="KW-0548">Nucleotidyltransferase</keyword>
<keyword evidence="1" id="KW-0804">Transcription</keyword>
<evidence type="ECO:0000259" key="2">
    <source>
        <dbReference type="Pfam" id="PF04542"/>
    </source>
</evidence>
<protein>
    <recommendedName>
        <fullName evidence="1">RNA polymerase sigma-like factor</fullName>
    </recommendedName>
    <alternativeName>
        <fullName evidence="1">Promoter specificity factor</fullName>
    </alternativeName>
</protein>
<keyword evidence="1" id="KW-0945">Host-virus interaction</keyword>
<accession>A0A6J5QID6</accession>
<dbReference type="Pfam" id="PF04542">
    <property type="entry name" value="Sigma70_r2"/>
    <property type="match status" value="1"/>
</dbReference>
<comment type="function">
    <text evidence="1">Plays a role in the transcription of the viral late genes by acting as a late promoter recognition subunit. Associates with host RNA polymerase (RNAP) core and thus replaces the host sigma-70/rpoD subunit in the complex. May also play a role in DNA packaging by interacting with the terminase subunit gp17.</text>
</comment>
<reference evidence="3" key="1">
    <citation type="submission" date="2020-05" db="EMBL/GenBank/DDBJ databases">
        <authorList>
            <person name="Chiriac C."/>
            <person name="Salcher M."/>
            <person name="Ghai R."/>
            <person name="Kavagutti S V."/>
        </authorList>
    </citation>
    <scope>NUCLEOTIDE SEQUENCE</scope>
</reference>
<dbReference type="InterPro" id="IPR007627">
    <property type="entry name" value="RNA_pol_sigma70_r2"/>
</dbReference>
<feature type="DNA-binding region" evidence="1">
    <location>
        <position position="112"/>
    </location>
</feature>
<proteinExistence type="inferred from homology"/>
<feature type="site" description="Interaction with host RNAP" evidence="1">
    <location>
        <position position="75"/>
    </location>
</feature>
<dbReference type="EMBL" id="LR797022">
    <property type="protein sequence ID" value="CAB4182167.1"/>
    <property type="molecule type" value="Genomic_DNA"/>
</dbReference>
<dbReference type="HAMAP" id="MF_04164">
    <property type="entry name" value="T4_Sigma_like_factor"/>
    <property type="match status" value="1"/>
</dbReference>
<keyword evidence="1" id="KW-1195">Viral transcription</keyword>
<feature type="site" description="Interaction with host RNAP" evidence="1">
    <location>
        <position position="68"/>
    </location>
</feature>
<evidence type="ECO:0000256" key="1">
    <source>
        <dbReference type="HAMAP-Rule" id="MF_04164"/>
    </source>
</evidence>
<feature type="site" description="Interaction with host RNAP" evidence="1">
    <location>
        <position position="72"/>
    </location>
</feature>
<dbReference type="GO" id="GO:0003677">
    <property type="term" value="F:DNA binding"/>
    <property type="evidence" value="ECO:0007669"/>
    <property type="project" value="UniProtKB-UniRule"/>
</dbReference>
<feature type="domain" description="RNA polymerase sigma-70 region 2" evidence="2">
    <location>
        <begin position="64"/>
        <end position="113"/>
    </location>
</feature>
<evidence type="ECO:0000313" key="3">
    <source>
        <dbReference type="EMBL" id="CAB4182167.1"/>
    </source>
</evidence>
<comment type="similarity">
    <text evidence="1">Belongs to the Tevenvirinae RNA polymerase sigma-like factor family.</text>
</comment>
<comment type="subunit">
    <text evidence="1">Interacts with the host RNA polymerase catalytic core formed by RpoA, RpoB, RpoC and RpoZ to form the RNAP-gp55 holoenzyme. Part of the transcription activation complex containing host RNAP, the viral RNA polymerase sigma-like factor, the late transcription coactivator, and the sliding clamp. Interacts with the terminase large subunit; this interaction may load the terminase onto DNA for packaging.</text>
</comment>
<organism evidence="3">
    <name type="scientific">uncultured Caudovirales phage</name>
    <dbReference type="NCBI Taxonomy" id="2100421"/>
    <lineage>
        <taxon>Viruses</taxon>
        <taxon>Duplodnaviria</taxon>
        <taxon>Heunggongvirae</taxon>
        <taxon>Uroviricota</taxon>
        <taxon>Caudoviricetes</taxon>
        <taxon>Peduoviridae</taxon>
        <taxon>Maltschvirus</taxon>
        <taxon>Maltschvirus maltsch</taxon>
    </lineage>
</organism>
<keyword evidence="1" id="KW-0731">Sigma factor</keyword>
<comment type="caution">
    <text evidence="1">Lacks conserved residue(s) required for the propagation of feature annotation.</text>
</comment>
<dbReference type="GO" id="GO:0019086">
    <property type="term" value="P:late viral transcription"/>
    <property type="evidence" value="ECO:0007669"/>
    <property type="project" value="UniProtKB-UniRule"/>
</dbReference>
<dbReference type="InterPro" id="IPR046386">
    <property type="entry name" value="T4_sigma-like_factor"/>
</dbReference>
<dbReference type="InterPro" id="IPR013325">
    <property type="entry name" value="RNA_pol_sigma_r2"/>
</dbReference>
<dbReference type="GO" id="GO:0016987">
    <property type="term" value="F:sigma factor activity"/>
    <property type="evidence" value="ECO:0007669"/>
    <property type="project" value="UniProtKB-UniRule"/>
</dbReference>
<dbReference type="SUPFAM" id="SSF88946">
    <property type="entry name" value="Sigma2 domain of RNA polymerase sigma factors"/>
    <property type="match status" value="1"/>
</dbReference>
<gene>
    <name evidence="3" type="ORF">UFOVP1071_166</name>
</gene>
<keyword evidence="1" id="KW-0238">DNA-binding</keyword>
<sequence>MAPRAKKNYINNKTFYEEMVKYKEACNAARAEDKQLPQIPRYIGECLSQICKKLSTKPNFMNYSYREDMIGDGIENCVSAVHNFDPNKSTNPFAYFTQIAWNAFIRRIQSEKKQSYIKHKNYQNNYLMSDQQQETISTNEYSDDVIRSFEAKIQLTKDSKKVKIDNDAVKEESVA</sequence>
<dbReference type="GO" id="GO:0016779">
    <property type="term" value="F:nucleotidyltransferase activity"/>
    <property type="evidence" value="ECO:0007669"/>
    <property type="project" value="UniProtKB-KW"/>
</dbReference>
<keyword evidence="1" id="KW-0808">Transferase</keyword>
<dbReference type="GO" id="GO:0006352">
    <property type="term" value="P:DNA-templated transcription initiation"/>
    <property type="evidence" value="ECO:0007669"/>
    <property type="project" value="InterPro"/>
</dbReference>